<feature type="region of interest" description="Disordered" evidence="1">
    <location>
        <begin position="85"/>
        <end position="111"/>
    </location>
</feature>
<evidence type="ECO:0000313" key="4">
    <source>
        <dbReference type="Proteomes" id="UP001058461"/>
    </source>
</evidence>
<accession>A0ABY5HI90</accession>
<feature type="domain" description="eCIS core" evidence="2">
    <location>
        <begin position="113"/>
        <end position="189"/>
    </location>
</feature>
<keyword evidence="4" id="KW-1185">Reference proteome</keyword>
<dbReference type="EMBL" id="CP073347">
    <property type="protein sequence ID" value="UTW11328.1"/>
    <property type="molecule type" value="Genomic_DNA"/>
</dbReference>
<proteinExistence type="predicted"/>
<dbReference type="Pfam" id="PF13699">
    <property type="entry name" value="eCIS_core"/>
    <property type="match status" value="1"/>
</dbReference>
<evidence type="ECO:0000259" key="2">
    <source>
        <dbReference type="Pfam" id="PF13699"/>
    </source>
</evidence>
<dbReference type="RefSeq" id="WP_255853369.1">
    <property type="nucleotide sequence ID" value="NZ_CP073347.1"/>
</dbReference>
<name>A0ABY5HI90_9GAMM</name>
<protein>
    <submittedName>
        <fullName evidence="3">DUF4157 domain-containing protein</fullName>
    </submittedName>
</protein>
<dbReference type="InterPro" id="IPR025295">
    <property type="entry name" value="eCIS_core_dom"/>
</dbReference>
<evidence type="ECO:0000256" key="1">
    <source>
        <dbReference type="SAM" id="MobiDB-lite"/>
    </source>
</evidence>
<sequence>MLHSYRRRTARWAPAAFRSPQRRGYHQGSRVRAVLQPALKIGQPNDRYEQQADRVASQVMAGGRREAILPVDTSAQRLCAECEEEEMLQTKQTPGAEPASGAVTGPPTGGSKLPAGLQHRMERGFGASFADVRIHTGNAANQSTSTIGARAYTVGHHIVFAGDEYRPAHPDSQQLLAHELTHVLQQRQGGMRLQRDLAREHRRGPEATQALSDAQVADAVAFNSARFDDRYMIGLMRDVLGLSRLPMETDDAFARAVGEFQAFWRLPQDGKLGHRTTHRLFQEFVAEGLFRDAVLLLIESYGLHVDRALNDISTTRAAAVCGPTFAHVEGGPHCGGGPVELVVCRNDLRTPSFGAYNLLIRIINHELVHVPQCARGTGNPDVDEFEAFFSEVCARGRMPQLDAAQRVASANSALTHFAAIPVPLRTAARTTMRDQLRAIIAAGGAGRC</sequence>
<reference evidence="3" key="1">
    <citation type="submission" date="2021-04" db="EMBL/GenBank/DDBJ databases">
        <title>Oceanospirillales bacteria with DddD are important DMSP degraders in coastal seawater.</title>
        <authorList>
            <person name="Liu J."/>
        </authorList>
    </citation>
    <scope>NUCLEOTIDE SEQUENCE</scope>
    <source>
        <strain evidence="3">D13-1</strain>
    </source>
</reference>
<organism evidence="3 4">
    <name type="scientific">Marinobacterium rhizophilum</name>
    <dbReference type="NCBI Taxonomy" id="420402"/>
    <lineage>
        <taxon>Bacteria</taxon>
        <taxon>Pseudomonadati</taxon>
        <taxon>Pseudomonadota</taxon>
        <taxon>Gammaproteobacteria</taxon>
        <taxon>Oceanospirillales</taxon>
        <taxon>Oceanospirillaceae</taxon>
        <taxon>Marinobacterium</taxon>
    </lineage>
</organism>
<gene>
    <name evidence="3" type="ORF">KDW95_18995</name>
</gene>
<evidence type="ECO:0000313" key="3">
    <source>
        <dbReference type="EMBL" id="UTW11328.1"/>
    </source>
</evidence>
<dbReference type="Proteomes" id="UP001058461">
    <property type="component" value="Chromosome"/>
</dbReference>